<accession>A0AAU7TV05</accession>
<organism evidence="3">
    <name type="scientific">Pantoea sp. BJ2</name>
    <dbReference type="NCBI Taxonomy" id="3141322"/>
    <lineage>
        <taxon>Bacteria</taxon>
        <taxon>Pseudomonadati</taxon>
        <taxon>Pseudomonadota</taxon>
        <taxon>Gammaproteobacteria</taxon>
        <taxon>Enterobacterales</taxon>
        <taxon>Erwiniaceae</taxon>
        <taxon>Pantoea</taxon>
    </lineage>
</organism>
<dbReference type="NCBIfam" id="NF007572">
    <property type="entry name" value="PRK10203.1"/>
    <property type="match status" value="1"/>
</dbReference>
<name>A0AAU7TV05_9GAMM</name>
<evidence type="ECO:0000256" key="1">
    <source>
        <dbReference type="SAM" id="MobiDB-lite"/>
    </source>
</evidence>
<sequence>MWLIDQLVEQHIREAQEKGELSNLPGEGAPLQLDDDSGVPVELRTAYRLLKNSGYLPPELEMRREALAVNDLLRELDPDDGKARELSKRLALLEIKLQQAGISTEFLRGEYSDNIHHHLQREK</sequence>
<feature type="region of interest" description="Disordered" evidence="1">
    <location>
        <begin position="18"/>
        <end position="37"/>
    </location>
</feature>
<proteinExistence type="predicted"/>
<dbReference type="PANTHER" id="PTHR39158:SF1">
    <property type="entry name" value="DNAJ HOMOLOG SUBFAMILY C MEMBER 28"/>
    <property type="match status" value="1"/>
</dbReference>
<evidence type="ECO:0000259" key="2">
    <source>
        <dbReference type="Pfam" id="PF09350"/>
    </source>
</evidence>
<gene>
    <name evidence="3" type="ORF">AAF463_17565</name>
</gene>
<dbReference type="RefSeq" id="WP_101762567.1">
    <property type="nucleotide sequence ID" value="NZ_CP158292.1"/>
</dbReference>
<dbReference type="InterPro" id="IPR052573">
    <property type="entry name" value="DnaJ_C_subfamily_28"/>
</dbReference>
<dbReference type="Pfam" id="PF09350">
    <property type="entry name" value="DJC28_CD"/>
    <property type="match status" value="1"/>
</dbReference>
<reference evidence="3" key="1">
    <citation type="submission" date="2024-06" db="EMBL/GenBank/DDBJ databases">
        <title>Multiomics insights into the TNT degradation mechanism by Pantoea sp. BJ2 isolated from an ammunition destruction site.</title>
        <authorList>
            <person name="Luo J."/>
        </authorList>
    </citation>
    <scope>NUCLEOTIDE SEQUENCE</scope>
    <source>
        <strain evidence="3">BJ2</strain>
    </source>
</reference>
<feature type="domain" description="DnaJ homologue subfamily C member 28 conserved" evidence="2">
    <location>
        <begin position="7"/>
        <end position="74"/>
    </location>
</feature>
<protein>
    <submittedName>
        <fullName evidence="3">DUF1992 domain-containing protein</fullName>
    </submittedName>
</protein>
<dbReference type="InterPro" id="IPR018961">
    <property type="entry name" value="DnaJ_homolog_subfam-C_membr-28"/>
</dbReference>
<dbReference type="PANTHER" id="PTHR39158">
    <property type="entry name" value="OS08G0560600 PROTEIN"/>
    <property type="match status" value="1"/>
</dbReference>
<dbReference type="AlphaFoldDB" id="A0AAU7TV05"/>
<evidence type="ECO:0000313" key="3">
    <source>
        <dbReference type="EMBL" id="XBV44373.1"/>
    </source>
</evidence>
<dbReference type="EMBL" id="CP158292">
    <property type="protein sequence ID" value="XBV44373.1"/>
    <property type="molecule type" value="Genomic_DNA"/>
</dbReference>